<dbReference type="RefSeq" id="WP_067070370.1">
    <property type="nucleotide sequence ID" value="NZ_CP171739.1"/>
</dbReference>
<dbReference type="GO" id="GO:0008273">
    <property type="term" value="F:calcium, potassium:sodium antiporter activity"/>
    <property type="evidence" value="ECO:0007669"/>
    <property type="project" value="TreeGrafter"/>
</dbReference>
<dbReference type="GO" id="GO:0005886">
    <property type="term" value="C:plasma membrane"/>
    <property type="evidence" value="ECO:0007669"/>
    <property type="project" value="TreeGrafter"/>
</dbReference>
<evidence type="ECO:0000256" key="1">
    <source>
        <dbReference type="ARBA" id="ARBA00004141"/>
    </source>
</evidence>
<dbReference type="Pfam" id="PF01699">
    <property type="entry name" value="Na_Ca_ex"/>
    <property type="match status" value="2"/>
</dbReference>
<dbReference type="Gene3D" id="1.20.1420.30">
    <property type="entry name" value="NCX, central ion-binding region"/>
    <property type="match status" value="1"/>
</dbReference>
<dbReference type="InterPro" id="IPR004837">
    <property type="entry name" value="NaCa_Exmemb"/>
</dbReference>
<gene>
    <name evidence="7" type="ORF">TH66_12960</name>
</gene>
<dbReference type="AlphaFoldDB" id="A0A132N0L2"/>
<reference evidence="7 8" key="1">
    <citation type="submission" date="2015-02" db="EMBL/GenBank/DDBJ databases">
        <title>Physiological reanalysis, assessment of diazotrophy, and genome sequences of multiple isolates of Streptomyces thermoautotrophicus.</title>
        <authorList>
            <person name="MacKellar D.C."/>
            <person name="Lieber L."/>
            <person name="Norman J."/>
            <person name="Bolger A."/>
            <person name="Tobin C."/>
            <person name="Murray J.W."/>
            <person name="Prell J."/>
        </authorList>
    </citation>
    <scope>NUCLEOTIDE SEQUENCE [LARGE SCALE GENOMIC DNA]</scope>
    <source>
        <strain evidence="7 8">UBT1</strain>
    </source>
</reference>
<dbReference type="PANTHER" id="PTHR10846">
    <property type="entry name" value="SODIUM/POTASSIUM/CALCIUM EXCHANGER"/>
    <property type="match status" value="1"/>
</dbReference>
<protein>
    <recommendedName>
        <fullName evidence="6">Sodium/calcium exchanger membrane region domain-containing protein</fullName>
    </recommendedName>
</protein>
<evidence type="ECO:0000313" key="7">
    <source>
        <dbReference type="EMBL" id="KWX03705.1"/>
    </source>
</evidence>
<name>A0A132N0L2_9ACTN</name>
<dbReference type="PATRIC" id="fig|1469144.8.peg.3155"/>
<dbReference type="PANTHER" id="PTHR10846:SF8">
    <property type="entry name" value="INNER MEMBRANE PROTEIN YRBG"/>
    <property type="match status" value="1"/>
</dbReference>
<feature type="domain" description="Sodium/calcium exchanger membrane region" evidence="6">
    <location>
        <begin position="4"/>
        <end position="142"/>
    </location>
</feature>
<dbReference type="GO" id="GO:0005262">
    <property type="term" value="F:calcium channel activity"/>
    <property type="evidence" value="ECO:0007669"/>
    <property type="project" value="TreeGrafter"/>
</dbReference>
<feature type="transmembrane region" description="Helical" evidence="5">
    <location>
        <begin position="261"/>
        <end position="283"/>
    </location>
</feature>
<feature type="transmembrane region" description="Helical" evidence="5">
    <location>
        <begin position="100"/>
        <end position="117"/>
    </location>
</feature>
<comment type="subcellular location">
    <subcellularLocation>
        <location evidence="1">Membrane</location>
        <topology evidence="1">Multi-pass membrane protein</topology>
    </subcellularLocation>
</comment>
<evidence type="ECO:0000256" key="5">
    <source>
        <dbReference type="SAM" id="Phobius"/>
    </source>
</evidence>
<comment type="caution">
    <text evidence="7">The sequence shown here is derived from an EMBL/GenBank/DDBJ whole genome shotgun (WGS) entry which is preliminary data.</text>
</comment>
<evidence type="ECO:0000256" key="3">
    <source>
        <dbReference type="ARBA" id="ARBA00022989"/>
    </source>
</evidence>
<feature type="transmembrane region" description="Helical" evidence="5">
    <location>
        <begin position="233"/>
        <end position="255"/>
    </location>
</feature>
<keyword evidence="3 5" id="KW-1133">Transmembrane helix</keyword>
<evidence type="ECO:0000259" key="6">
    <source>
        <dbReference type="Pfam" id="PF01699"/>
    </source>
</evidence>
<keyword evidence="4 5" id="KW-0472">Membrane</keyword>
<feature type="transmembrane region" description="Helical" evidence="5">
    <location>
        <begin position="67"/>
        <end position="88"/>
    </location>
</feature>
<feature type="transmembrane region" description="Helical" evidence="5">
    <location>
        <begin position="167"/>
        <end position="184"/>
    </location>
</feature>
<evidence type="ECO:0000256" key="4">
    <source>
        <dbReference type="ARBA" id="ARBA00023136"/>
    </source>
</evidence>
<proteinExistence type="predicted"/>
<organism evidence="7 8">
    <name type="scientific">Carbonactinospora thermoautotrophica</name>
    <dbReference type="NCBI Taxonomy" id="1469144"/>
    <lineage>
        <taxon>Bacteria</taxon>
        <taxon>Bacillati</taxon>
        <taxon>Actinomycetota</taxon>
        <taxon>Actinomycetes</taxon>
        <taxon>Kitasatosporales</taxon>
        <taxon>Carbonactinosporaceae</taxon>
        <taxon>Carbonactinospora</taxon>
    </lineage>
</organism>
<feature type="transmembrane region" description="Helical" evidence="5">
    <location>
        <begin position="204"/>
        <end position="226"/>
    </location>
</feature>
<feature type="transmembrane region" description="Helical" evidence="5">
    <location>
        <begin position="290"/>
        <end position="307"/>
    </location>
</feature>
<sequence length="308" mass="30060">MLIGLGLLLAAAVLLVVGAELFVENAAAAARTLGVSVLAVGILLAGAEPEEMLTGILAALDGRGGLAAGDAIGANVTMLTAALGLAALARPLPFGPRVRTYALLSALAGAFALAALFDGRVSRLEGGLLLAGYAAGVGLVWWREQAPPTIGELAEAEEEPTGRRAPVTGLLLALLGVGIMLGGGDAAVTGAERVVVALGQSDTAVGLTILALATTAELFALVFAAARHGVSEIAVAGVVGAAAYNATASLGAAALARPLVVAGMTGAATLAALLPVAAVVLASRGRLGRVPGAALCLAYAAYVVVVLA</sequence>
<dbReference type="Proteomes" id="UP000070659">
    <property type="component" value="Unassembled WGS sequence"/>
</dbReference>
<evidence type="ECO:0000256" key="2">
    <source>
        <dbReference type="ARBA" id="ARBA00022692"/>
    </source>
</evidence>
<dbReference type="InterPro" id="IPR004481">
    <property type="entry name" value="K/Na/Ca-exchanger"/>
</dbReference>
<dbReference type="EMBL" id="JYIJ01000017">
    <property type="protein sequence ID" value="KWX03705.1"/>
    <property type="molecule type" value="Genomic_DNA"/>
</dbReference>
<dbReference type="InterPro" id="IPR044880">
    <property type="entry name" value="NCX_ion-bd_dom_sf"/>
</dbReference>
<dbReference type="GO" id="GO:0006874">
    <property type="term" value="P:intracellular calcium ion homeostasis"/>
    <property type="evidence" value="ECO:0007669"/>
    <property type="project" value="TreeGrafter"/>
</dbReference>
<accession>A0A132N0L2</accession>
<evidence type="ECO:0000313" key="8">
    <source>
        <dbReference type="Proteomes" id="UP000070659"/>
    </source>
</evidence>
<feature type="transmembrane region" description="Helical" evidence="5">
    <location>
        <begin position="28"/>
        <end position="47"/>
    </location>
</feature>
<keyword evidence="2 5" id="KW-0812">Transmembrane</keyword>
<feature type="domain" description="Sodium/calcium exchanger membrane region" evidence="6">
    <location>
        <begin position="170"/>
        <end position="307"/>
    </location>
</feature>